<gene>
    <name evidence="2" type="ORF">ENT78_00965</name>
</gene>
<keyword evidence="1" id="KW-0472">Membrane</keyword>
<protein>
    <submittedName>
        <fullName evidence="2">Uncharacterized protein</fullName>
    </submittedName>
</protein>
<dbReference type="EMBL" id="DSZZ01000042">
    <property type="protein sequence ID" value="HGU52097.1"/>
    <property type="molecule type" value="Genomic_DNA"/>
</dbReference>
<feature type="transmembrane region" description="Helical" evidence="1">
    <location>
        <begin position="33"/>
        <end position="52"/>
    </location>
</feature>
<dbReference type="AlphaFoldDB" id="A0A7V4NFS4"/>
<feature type="transmembrane region" description="Helical" evidence="1">
    <location>
        <begin position="311"/>
        <end position="333"/>
    </location>
</feature>
<feature type="transmembrane region" description="Helical" evidence="1">
    <location>
        <begin position="117"/>
        <end position="135"/>
    </location>
</feature>
<feature type="transmembrane region" description="Helical" evidence="1">
    <location>
        <begin position="239"/>
        <end position="258"/>
    </location>
</feature>
<organism evidence="2">
    <name type="scientific">Fervidobacterium pennivorans</name>
    <dbReference type="NCBI Taxonomy" id="93466"/>
    <lineage>
        <taxon>Bacteria</taxon>
        <taxon>Thermotogati</taxon>
        <taxon>Thermotogota</taxon>
        <taxon>Thermotogae</taxon>
        <taxon>Thermotogales</taxon>
        <taxon>Fervidobacteriaceae</taxon>
        <taxon>Fervidobacterium</taxon>
    </lineage>
</organism>
<proteinExistence type="predicted"/>
<feature type="transmembrane region" description="Helical" evidence="1">
    <location>
        <begin position="279"/>
        <end position="299"/>
    </location>
</feature>
<sequence>MRKILIYGFFLFSSAYLVDIRPSFLESIGLNASPIYLWTVIGTFAFLLYIILARDLVRLNLVALSSATMCFYLSITQPLLKPQINALSHLIMSFFYAFVVSVTYRKPTDKDKLIETIFLYVNLLFLTLDAFYRIGSFEKLRLGFLSLFTAEKYFYTLKTNSLMFGDSNLVGFLAVSLYVFAKYLDLQDKKMKKAFFLTSFFVFSLLSFSRAIYFVLAIFIILEVFEFFLKKKAQAVAKLLELLCFIYLVVFTLWPEFFNIIDDGSFQTKIFNAQIARKFFTTWNSVYSVIGIGAGNAMFSEEIGMWMHNLLSVFIVETGYLGFALFMFFLWSLIRETGNKFPRFFILLFLAGVSFVPYGIPYFYVMILYLNVRSRTKNHTFNTEVS</sequence>
<reference evidence="2" key="1">
    <citation type="journal article" date="2020" name="mSystems">
        <title>Genome- and Community-Level Interaction Insights into Carbon Utilization and Element Cycling Functions of Hydrothermarchaeota in Hydrothermal Sediment.</title>
        <authorList>
            <person name="Zhou Z."/>
            <person name="Liu Y."/>
            <person name="Xu W."/>
            <person name="Pan J."/>
            <person name="Luo Z.H."/>
            <person name="Li M."/>
        </authorList>
    </citation>
    <scope>NUCLEOTIDE SEQUENCE [LARGE SCALE GENOMIC DNA]</scope>
    <source>
        <strain evidence="2">SpSt-61</strain>
    </source>
</reference>
<accession>A0A7V4NFS4</accession>
<feature type="transmembrane region" description="Helical" evidence="1">
    <location>
        <begin position="86"/>
        <end position="105"/>
    </location>
</feature>
<feature type="transmembrane region" description="Helical" evidence="1">
    <location>
        <begin position="162"/>
        <end position="183"/>
    </location>
</feature>
<evidence type="ECO:0000256" key="1">
    <source>
        <dbReference type="SAM" id="Phobius"/>
    </source>
</evidence>
<feature type="transmembrane region" description="Helical" evidence="1">
    <location>
        <begin position="59"/>
        <end position="80"/>
    </location>
</feature>
<keyword evidence="1" id="KW-1133">Transmembrane helix</keyword>
<feature type="transmembrane region" description="Helical" evidence="1">
    <location>
        <begin position="345"/>
        <end position="370"/>
    </location>
</feature>
<keyword evidence="1" id="KW-0812">Transmembrane</keyword>
<comment type="caution">
    <text evidence="2">The sequence shown here is derived from an EMBL/GenBank/DDBJ whole genome shotgun (WGS) entry which is preliminary data.</text>
</comment>
<name>A0A7V4NFS4_FERPE</name>
<feature type="transmembrane region" description="Helical" evidence="1">
    <location>
        <begin position="195"/>
        <end position="219"/>
    </location>
</feature>
<evidence type="ECO:0000313" key="2">
    <source>
        <dbReference type="EMBL" id="HGU52097.1"/>
    </source>
</evidence>